<dbReference type="CDD" id="cd05369">
    <property type="entry name" value="TER_DECR_SDR_a"/>
    <property type="match status" value="1"/>
</dbReference>
<organism evidence="7">
    <name type="scientific">Mucochytrium quahogii</name>
    <dbReference type="NCBI Taxonomy" id="96639"/>
    <lineage>
        <taxon>Eukaryota</taxon>
        <taxon>Sar</taxon>
        <taxon>Stramenopiles</taxon>
        <taxon>Bigyra</taxon>
        <taxon>Labyrinthulomycetes</taxon>
        <taxon>Thraustochytrida</taxon>
        <taxon>Thraustochytriidae</taxon>
        <taxon>Mucochytrium</taxon>
    </lineage>
</organism>
<evidence type="ECO:0000256" key="2">
    <source>
        <dbReference type="ARBA" id="ARBA00023002"/>
    </source>
</evidence>
<dbReference type="GO" id="GO:0005777">
    <property type="term" value="C:peroxisome"/>
    <property type="evidence" value="ECO:0007669"/>
    <property type="project" value="TreeGrafter"/>
</dbReference>
<dbReference type="InterPro" id="IPR045017">
    <property type="entry name" value="DECR2-like"/>
</dbReference>
<evidence type="ECO:0000256" key="3">
    <source>
        <dbReference type="ARBA" id="ARBA00026117"/>
    </source>
</evidence>
<sequence length="291" mass="31072">MKSDFRNDLFKGKVILVTGGATGIGFGICTQFGLHGAKIAMGGRRTAVLENSCKALQSKGIQAVGFQCDVRDPAACINLVEKTIESYGRLDVLVNNAAGNFSVSAENLTSNGFKTVMDIDLHGSFNMAKAALPYLKVSGKGVIIHISATLQYKAFPFQMHASAAKAGIDVMTNNLGVEWGTDYGIRTVSIAPGPIENTVGGPGGRVFGTMAKMTGIEDKRLFVPLNRYGTVEDIANAAMFIASDAGGYINATQLVVDGGQYHEASGRYLMMKKIMEDASNREKTMHKKSKL</sequence>
<evidence type="ECO:0000256" key="5">
    <source>
        <dbReference type="ARBA" id="ARBA00048340"/>
    </source>
</evidence>
<evidence type="ECO:0000313" key="6">
    <source>
        <dbReference type="EMBL" id="CAD9699118.1"/>
    </source>
</evidence>
<dbReference type="SUPFAM" id="SSF51735">
    <property type="entry name" value="NAD(P)-binding Rossmann-fold domains"/>
    <property type="match status" value="1"/>
</dbReference>
<dbReference type="EMBL" id="HBHK01021687">
    <property type="protein sequence ID" value="CAD9699118.1"/>
    <property type="molecule type" value="Transcribed_RNA"/>
</dbReference>
<dbReference type="InterPro" id="IPR002347">
    <property type="entry name" value="SDR_fam"/>
</dbReference>
<dbReference type="AlphaFoldDB" id="A0A7S2SGD4"/>
<comment type="catalytic activity">
    <reaction evidence="4">
        <text>a (2E,4E)-dienoyl-CoA + NADPH + H(+) = a 4,5-saturated-(3E)-enoyl-CoA + NADP(+)</text>
        <dbReference type="Rhea" id="RHEA:45912"/>
        <dbReference type="ChEBI" id="CHEBI:15378"/>
        <dbReference type="ChEBI" id="CHEBI:57783"/>
        <dbReference type="ChEBI" id="CHEBI:58349"/>
        <dbReference type="ChEBI" id="CHEBI:85101"/>
        <dbReference type="ChEBI" id="CHEBI:85493"/>
        <dbReference type="EC" id="1.3.1.124"/>
    </reaction>
</comment>
<dbReference type="GO" id="GO:0008670">
    <property type="term" value="F:2,4-dienoyl-CoA reductase (NADPH) activity"/>
    <property type="evidence" value="ECO:0007669"/>
    <property type="project" value="InterPro"/>
</dbReference>
<keyword evidence="1" id="KW-0521">NADP</keyword>
<reference evidence="7" key="1">
    <citation type="submission" date="2021-01" db="EMBL/GenBank/DDBJ databases">
        <authorList>
            <person name="Corre E."/>
            <person name="Pelletier E."/>
            <person name="Niang G."/>
            <person name="Scheremetjew M."/>
            <person name="Finn R."/>
            <person name="Kale V."/>
            <person name="Holt S."/>
            <person name="Cochrane G."/>
            <person name="Meng A."/>
            <person name="Brown T."/>
            <person name="Cohen L."/>
        </authorList>
    </citation>
    <scope>NUCLEOTIDE SEQUENCE</scope>
    <source>
        <strain evidence="7">NY070348D</strain>
    </source>
</reference>
<dbReference type="EMBL" id="HBHK01021798">
    <property type="protein sequence ID" value="CAD9699290.1"/>
    <property type="molecule type" value="Transcribed_RNA"/>
</dbReference>
<dbReference type="Pfam" id="PF13561">
    <property type="entry name" value="adh_short_C2"/>
    <property type="match status" value="1"/>
</dbReference>
<protein>
    <recommendedName>
        <fullName evidence="3">2,4-dienoyl-CoA reductase [(3E)-enoyl-CoA-producing]</fullName>
        <ecNumber evidence="3">1.3.1.124</ecNumber>
    </recommendedName>
</protein>
<dbReference type="PRINTS" id="PR00080">
    <property type="entry name" value="SDRFAMILY"/>
</dbReference>
<dbReference type="InterPro" id="IPR036291">
    <property type="entry name" value="NAD(P)-bd_dom_sf"/>
</dbReference>
<comment type="catalytic activity">
    <reaction evidence="5">
        <text>a (2E,4Z)-dienoyl-CoA + NADPH + H(+) = a 4,5-saturated-(3E)-enoyl-CoA + NADP(+)</text>
        <dbReference type="Rhea" id="RHEA:61892"/>
        <dbReference type="ChEBI" id="CHEBI:15378"/>
        <dbReference type="ChEBI" id="CHEBI:57783"/>
        <dbReference type="ChEBI" id="CHEBI:58349"/>
        <dbReference type="ChEBI" id="CHEBI:85099"/>
        <dbReference type="ChEBI" id="CHEBI:85493"/>
        <dbReference type="EC" id="1.3.1.124"/>
    </reaction>
</comment>
<dbReference type="PANTHER" id="PTHR43296:SF2">
    <property type="entry name" value="PEROXISOMAL 2,4-DIENOYL-COA REDUCTASE [(3E)-ENOYL-COA-PRODUCING]"/>
    <property type="match status" value="1"/>
</dbReference>
<evidence type="ECO:0000256" key="1">
    <source>
        <dbReference type="ARBA" id="ARBA00022857"/>
    </source>
</evidence>
<dbReference type="EC" id="1.3.1.124" evidence="3"/>
<accession>A0A7S2SGD4</accession>
<dbReference type="PRINTS" id="PR00081">
    <property type="entry name" value="GDHRDH"/>
</dbReference>
<dbReference type="PANTHER" id="PTHR43296">
    <property type="entry name" value="PEROXISOMAL 2,4-DIENOYL-COA REDUCTASE"/>
    <property type="match status" value="1"/>
</dbReference>
<evidence type="ECO:0000256" key="4">
    <source>
        <dbReference type="ARBA" id="ARBA00048009"/>
    </source>
</evidence>
<evidence type="ECO:0000313" key="7">
    <source>
        <dbReference type="EMBL" id="CAD9699290.1"/>
    </source>
</evidence>
<proteinExistence type="predicted"/>
<gene>
    <name evidence="6" type="ORF">QSP1433_LOCUS13803</name>
    <name evidence="7" type="ORF">QSP1433_LOCUS13859</name>
</gene>
<name>A0A7S2SGD4_9STRA</name>
<keyword evidence="2" id="KW-0560">Oxidoreductase</keyword>
<dbReference type="FunFam" id="3.40.50.720:FF:000084">
    <property type="entry name" value="Short-chain dehydrogenase reductase"/>
    <property type="match status" value="1"/>
</dbReference>
<dbReference type="GO" id="GO:0009062">
    <property type="term" value="P:fatty acid catabolic process"/>
    <property type="evidence" value="ECO:0007669"/>
    <property type="project" value="InterPro"/>
</dbReference>
<dbReference type="Gene3D" id="3.40.50.720">
    <property type="entry name" value="NAD(P)-binding Rossmann-like Domain"/>
    <property type="match status" value="1"/>
</dbReference>